<comment type="similarity">
    <text evidence="1 2">Belongs to the outer membrane factor (OMF) (TC 1.B.17) family.</text>
</comment>
<dbReference type="Gene3D" id="1.20.1600.10">
    <property type="entry name" value="Outer membrane efflux proteins (OEP)"/>
    <property type="match status" value="1"/>
</dbReference>
<keyword evidence="4" id="KW-1185">Reference proteome</keyword>
<organism evidence="3 4">
    <name type="scientific">Sphingomonas japonica</name>
    <dbReference type="NCBI Taxonomy" id="511662"/>
    <lineage>
        <taxon>Bacteria</taxon>
        <taxon>Pseudomonadati</taxon>
        <taxon>Pseudomonadota</taxon>
        <taxon>Alphaproteobacteria</taxon>
        <taxon>Sphingomonadales</taxon>
        <taxon>Sphingomonadaceae</taxon>
        <taxon>Sphingomonas</taxon>
    </lineage>
</organism>
<dbReference type="RefSeq" id="WP_140046530.1">
    <property type="nucleotide sequence ID" value="NZ_BAAAEV010000001.1"/>
</dbReference>
<keyword evidence="2" id="KW-0564">Palmitate</keyword>
<dbReference type="Gene3D" id="2.20.200.10">
    <property type="entry name" value="Outer membrane efflux proteins (OEP)"/>
    <property type="match status" value="1"/>
</dbReference>
<dbReference type="Proteomes" id="UP000788153">
    <property type="component" value="Unassembled WGS sequence"/>
</dbReference>
<dbReference type="InterPro" id="IPR010131">
    <property type="entry name" value="MdtP/NodT-like"/>
</dbReference>
<evidence type="ECO:0000313" key="3">
    <source>
        <dbReference type="EMBL" id="NIJ24130.1"/>
    </source>
</evidence>
<feature type="signal peptide" evidence="2">
    <location>
        <begin position="1"/>
        <end position="17"/>
    </location>
</feature>
<evidence type="ECO:0000256" key="1">
    <source>
        <dbReference type="ARBA" id="ARBA00007613"/>
    </source>
</evidence>
<dbReference type="SUPFAM" id="SSF56954">
    <property type="entry name" value="Outer membrane efflux proteins (OEP)"/>
    <property type="match status" value="1"/>
</dbReference>
<evidence type="ECO:0000313" key="4">
    <source>
        <dbReference type="Proteomes" id="UP000788153"/>
    </source>
</evidence>
<dbReference type="PANTHER" id="PTHR30203:SF25">
    <property type="entry name" value="OUTER MEMBRANE PROTEIN-RELATED"/>
    <property type="match status" value="1"/>
</dbReference>
<dbReference type="PANTHER" id="PTHR30203">
    <property type="entry name" value="OUTER MEMBRANE CATION EFFLUX PROTEIN"/>
    <property type="match status" value="1"/>
</dbReference>
<evidence type="ECO:0000256" key="2">
    <source>
        <dbReference type="RuleBase" id="RU362097"/>
    </source>
</evidence>
<dbReference type="NCBIfam" id="TIGR01845">
    <property type="entry name" value="outer_NodT"/>
    <property type="match status" value="1"/>
</dbReference>
<keyword evidence="2" id="KW-0472">Membrane</keyword>
<keyword evidence="2" id="KW-1134">Transmembrane beta strand</keyword>
<gene>
    <name evidence="3" type="ORF">FHT01_001672</name>
</gene>
<reference evidence="3 4" key="1">
    <citation type="submission" date="2020-03" db="EMBL/GenBank/DDBJ databases">
        <title>Genomic Encyclopedia of Type Strains, Phase IV (KMG-IV): sequencing the most valuable type-strain genomes for metagenomic binning, comparative biology and taxonomic classification.</title>
        <authorList>
            <person name="Goeker M."/>
        </authorList>
    </citation>
    <scope>NUCLEOTIDE SEQUENCE [LARGE SCALE GENOMIC DNA]</scope>
    <source>
        <strain evidence="3 4">DSM 22753</strain>
    </source>
</reference>
<sequence>MFARPFLVLTASALALAGCSVGPDYRPSSASDLGVPDAYSVAAPPAPQVDLTRWWAQFDDPLLGELVETATRDNLDVGQAVARLRQARESLVQARGSLLPSLSASGGYSRRQNLVGGTNTVQLPDGTIIETGAGSSDNFSIGGDASYQVDLFGGVRRSIEGASAGYEASAFDLASIRTAIQGEVARNYVLARAAQAQLANARLSLAIQDENLEIAGFRIQAGLVSSLDTEQARSQRAATAATIPSLEQSYAQSVARLGVLIGQAPGALRSRLEQPLPIPLGPQAIAVGIPADTLRQRPDVRAAERQLAAATAQVGVATAQLYPALSISGGLDTNATAISRIGDLVTGSLFAGLSQLIFDGGRTRSQVRAQEAATDAAFLAYRQTVLVALEDIENAIVALNTADARRAEITIQLDAANNSAILSRSQYRAGLTDFTTLNQTETTLLQARNSLTTAQSDRTTALIQLFGALGGGWDSTTLPGASASTTFRNGNG</sequence>
<name>A0ABX0U223_9SPHN</name>
<dbReference type="Pfam" id="PF02321">
    <property type="entry name" value="OEP"/>
    <property type="match status" value="2"/>
</dbReference>
<keyword evidence="2" id="KW-0812">Transmembrane</keyword>
<comment type="subcellular location">
    <subcellularLocation>
        <location evidence="2">Cell membrane</location>
        <topology evidence="2">Lipid-anchor</topology>
    </subcellularLocation>
</comment>
<protein>
    <submittedName>
        <fullName evidence="3">NodT family efflux transporter outer membrane factor (OMF) lipoprotein</fullName>
    </submittedName>
</protein>
<dbReference type="InterPro" id="IPR003423">
    <property type="entry name" value="OMP_efflux"/>
</dbReference>
<comment type="caution">
    <text evidence="3">The sequence shown here is derived from an EMBL/GenBank/DDBJ whole genome shotgun (WGS) entry which is preliminary data.</text>
</comment>
<keyword evidence="2" id="KW-0732">Signal</keyword>
<dbReference type="EMBL" id="JAASQP010000001">
    <property type="protein sequence ID" value="NIJ24130.1"/>
    <property type="molecule type" value="Genomic_DNA"/>
</dbReference>
<accession>A0ABX0U223</accession>
<proteinExistence type="inferred from homology"/>
<feature type="chain" id="PRO_5045006242" evidence="2">
    <location>
        <begin position="18"/>
        <end position="492"/>
    </location>
</feature>
<keyword evidence="2 3" id="KW-0449">Lipoprotein</keyword>
<dbReference type="PROSITE" id="PS51257">
    <property type="entry name" value="PROKAR_LIPOPROTEIN"/>
    <property type="match status" value="1"/>
</dbReference>